<evidence type="ECO:0000256" key="7">
    <source>
        <dbReference type="PROSITE-ProRule" id="PRU00027"/>
    </source>
</evidence>
<evidence type="ECO:0000259" key="9">
    <source>
        <dbReference type="PROSITE" id="PS50808"/>
    </source>
</evidence>
<sequence>MSFFGLKMASKGARNDPAWDHSEEVQVPGEGAKKGYKYLKCNYCSKVIKGGVKRMKEHLAGSRKDAAPCVNVPDIVKEEMKQYLKAYQDQKFTKQLNFEENVGCGSYHMSNSNNNVMGANSSPSVSTKGVRGPIDHYMEIPLDDDQGTVAVEKMTPAKAKEHRNRVCLDIGRCFYENGMPFNIASSPAFVNMVRSIGNYGRDLKPPSAHELGTWILKEEVKTTTTFVDDIKATWKQTGVSLLSDGWSDIRNRSLINFLVNNQYGTVFLKTVDASDCIKNAQKLFELLDGVIEEIGEDIVIQVITDNASAYKAAGTLLMEKRKHLYWTPCAAHCIDLMLEKIGGLPQNKNALLKAKKVSNFIHNHQWVLSLARKFAKKDLLRPAATRFATAFLTLQSMYELKQPLQQMFVSTEWSNCAWAKKSDGIAVKKIVMDEVYFWPSVVYSMKTTKPLVHVLRLVDGEKEPAMAYIYGAMDECKEKIAKNFDGDVGSYKEIWDIIDEKWENQMHRDLHAAAYFLNPRYRWSPDVSRHPEIKMGLYRCMERLLDQETNEKVDSQLDEFKYKRGLFGYNAALTSYLKRPPVEWWDNFGESVPELMMFATKILGLTCSASACERNWSTFNQVHTKRRNRLTTSKMNSLVYIMYNKKLKRKFVSKKKLGEDDDPLIVEELPSDDEWLADPSIEDDENSEEVGMDEVATEVGTSASSSSKRRKGVQLNLVDEDDELDGQTEDDDDLGLC</sequence>
<dbReference type="Proteomes" id="UP000235145">
    <property type="component" value="Unassembled WGS sequence"/>
</dbReference>
<dbReference type="PROSITE" id="PS50808">
    <property type="entry name" value="ZF_BED"/>
    <property type="match status" value="1"/>
</dbReference>
<reference evidence="10 11" key="1">
    <citation type="journal article" date="2017" name="Nat. Commun.">
        <title>Genome assembly with in vitro proximity ligation data and whole-genome triplication in lettuce.</title>
        <authorList>
            <person name="Reyes-Chin-Wo S."/>
            <person name="Wang Z."/>
            <person name="Yang X."/>
            <person name="Kozik A."/>
            <person name="Arikit S."/>
            <person name="Song C."/>
            <person name="Xia L."/>
            <person name="Froenicke L."/>
            <person name="Lavelle D.O."/>
            <person name="Truco M.J."/>
            <person name="Xia R."/>
            <person name="Zhu S."/>
            <person name="Xu C."/>
            <person name="Xu H."/>
            <person name="Xu X."/>
            <person name="Cox K."/>
            <person name="Korf I."/>
            <person name="Meyers B.C."/>
            <person name="Michelmore R.W."/>
        </authorList>
    </citation>
    <scope>NUCLEOTIDE SEQUENCE [LARGE SCALE GENOMIC DNA]</scope>
    <source>
        <strain evidence="11">cv. Salinas</strain>
        <tissue evidence="10">Seedlings</tissue>
    </source>
</reference>
<evidence type="ECO:0000256" key="1">
    <source>
        <dbReference type="ARBA" id="ARBA00004123"/>
    </source>
</evidence>
<feature type="compositionally biased region" description="Acidic residues" evidence="8">
    <location>
        <begin position="718"/>
        <end position="737"/>
    </location>
</feature>
<evidence type="ECO:0000313" key="10">
    <source>
        <dbReference type="EMBL" id="KAJ0203567.1"/>
    </source>
</evidence>
<keyword evidence="5" id="KW-0238">DNA-binding</keyword>
<comment type="caution">
    <text evidence="10">The sequence shown here is derived from an EMBL/GenBank/DDBJ whole genome shotgun (WGS) entry which is preliminary data.</text>
</comment>
<proteinExistence type="predicted"/>
<evidence type="ECO:0000256" key="4">
    <source>
        <dbReference type="ARBA" id="ARBA00022833"/>
    </source>
</evidence>
<comment type="subcellular location">
    <subcellularLocation>
        <location evidence="1">Nucleus</location>
    </subcellularLocation>
</comment>
<evidence type="ECO:0000256" key="6">
    <source>
        <dbReference type="ARBA" id="ARBA00023242"/>
    </source>
</evidence>
<keyword evidence="2" id="KW-0479">Metal-binding</keyword>
<evidence type="ECO:0000256" key="2">
    <source>
        <dbReference type="ARBA" id="ARBA00022723"/>
    </source>
</evidence>
<dbReference type="InterPro" id="IPR012337">
    <property type="entry name" value="RNaseH-like_sf"/>
</dbReference>
<keyword evidence="3 7" id="KW-0863">Zinc-finger</keyword>
<keyword evidence="4" id="KW-0862">Zinc</keyword>
<keyword evidence="6" id="KW-0539">Nucleus</keyword>
<evidence type="ECO:0000256" key="5">
    <source>
        <dbReference type="ARBA" id="ARBA00023125"/>
    </source>
</evidence>
<dbReference type="Pfam" id="PF05699">
    <property type="entry name" value="Dimer_Tnp_hAT"/>
    <property type="match status" value="1"/>
</dbReference>
<evidence type="ECO:0000256" key="3">
    <source>
        <dbReference type="ARBA" id="ARBA00022771"/>
    </source>
</evidence>
<dbReference type="AlphaFoldDB" id="A0A9R1XCT5"/>
<dbReference type="Pfam" id="PF02892">
    <property type="entry name" value="zf-BED"/>
    <property type="match status" value="1"/>
</dbReference>
<dbReference type="SUPFAM" id="SSF53098">
    <property type="entry name" value="Ribonuclease H-like"/>
    <property type="match status" value="1"/>
</dbReference>
<dbReference type="GO" id="GO:0005634">
    <property type="term" value="C:nucleus"/>
    <property type="evidence" value="ECO:0007669"/>
    <property type="project" value="UniProtKB-SubCell"/>
</dbReference>
<evidence type="ECO:0000313" key="11">
    <source>
        <dbReference type="Proteomes" id="UP000235145"/>
    </source>
</evidence>
<feature type="region of interest" description="Disordered" evidence="8">
    <location>
        <begin position="673"/>
        <end position="737"/>
    </location>
</feature>
<dbReference type="GO" id="GO:0003677">
    <property type="term" value="F:DNA binding"/>
    <property type="evidence" value="ECO:0007669"/>
    <property type="project" value="UniProtKB-KW"/>
</dbReference>
<dbReference type="GO" id="GO:0008270">
    <property type="term" value="F:zinc ion binding"/>
    <property type="evidence" value="ECO:0007669"/>
    <property type="project" value="UniProtKB-KW"/>
</dbReference>
<dbReference type="Pfam" id="PF04937">
    <property type="entry name" value="DUF659"/>
    <property type="match status" value="1"/>
</dbReference>
<dbReference type="InterPro" id="IPR003656">
    <property type="entry name" value="Znf_BED"/>
</dbReference>
<dbReference type="PANTHER" id="PTHR32166:SF122">
    <property type="entry name" value="OS09G0499600 PROTEIN"/>
    <property type="match status" value="1"/>
</dbReference>
<dbReference type="InterPro" id="IPR007021">
    <property type="entry name" value="DUF659"/>
</dbReference>
<dbReference type="GO" id="GO:0046983">
    <property type="term" value="F:protein dimerization activity"/>
    <property type="evidence" value="ECO:0007669"/>
    <property type="project" value="InterPro"/>
</dbReference>
<keyword evidence="11" id="KW-1185">Reference proteome</keyword>
<evidence type="ECO:0000256" key="8">
    <source>
        <dbReference type="SAM" id="MobiDB-lite"/>
    </source>
</evidence>
<dbReference type="InterPro" id="IPR008906">
    <property type="entry name" value="HATC_C_dom"/>
</dbReference>
<dbReference type="PANTHER" id="PTHR32166">
    <property type="entry name" value="OSJNBA0013A04.12 PROTEIN"/>
    <property type="match status" value="1"/>
</dbReference>
<gene>
    <name evidence="10" type="ORF">LSAT_V11C500245170</name>
</gene>
<protein>
    <recommendedName>
        <fullName evidence="9">BED-type domain-containing protein</fullName>
    </recommendedName>
</protein>
<dbReference type="EMBL" id="NBSK02000005">
    <property type="protein sequence ID" value="KAJ0203567.1"/>
    <property type="molecule type" value="Genomic_DNA"/>
</dbReference>
<accession>A0A9R1XCT5</accession>
<organism evidence="10 11">
    <name type="scientific">Lactuca sativa</name>
    <name type="common">Garden lettuce</name>
    <dbReference type="NCBI Taxonomy" id="4236"/>
    <lineage>
        <taxon>Eukaryota</taxon>
        <taxon>Viridiplantae</taxon>
        <taxon>Streptophyta</taxon>
        <taxon>Embryophyta</taxon>
        <taxon>Tracheophyta</taxon>
        <taxon>Spermatophyta</taxon>
        <taxon>Magnoliopsida</taxon>
        <taxon>eudicotyledons</taxon>
        <taxon>Gunneridae</taxon>
        <taxon>Pentapetalae</taxon>
        <taxon>asterids</taxon>
        <taxon>campanulids</taxon>
        <taxon>Asterales</taxon>
        <taxon>Asteraceae</taxon>
        <taxon>Cichorioideae</taxon>
        <taxon>Cichorieae</taxon>
        <taxon>Lactucinae</taxon>
        <taxon>Lactuca</taxon>
    </lineage>
</organism>
<feature type="domain" description="BED-type" evidence="9">
    <location>
        <begin position="13"/>
        <end position="76"/>
    </location>
</feature>
<name>A0A9R1XCT5_LACSA</name>
<feature type="compositionally biased region" description="Acidic residues" evidence="8">
    <location>
        <begin position="673"/>
        <end position="696"/>
    </location>
</feature>